<keyword evidence="4" id="KW-1185">Reference proteome</keyword>
<evidence type="ECO:0000259" key="2">
    <source>
        <dbReference type="Pfam" id="PF24879"/>
    </source>
</evidence>
<gene>
    <name evidence="3" type="ORF">JOF53_007514</name>
</gene>
<dbReference type="Proteomes" id="UP001519363">
    <property type="component" value="Unassembled WGS sequence"/>
</dbReference>
<feature type="domain" description="DUF7737" evidence="2">
    <location>
        <begin position="678"/>
        <end position="779"/>
    </location>
</feature>
<dbReference type="InterPro" id="IPR056639">
    <property type="entry name" value="DUF7737"/>
</dbReference>
<feature type="domain" description="DUF4132" evidence="1">
    <location>
        <begin position="400"/>
        <end position="560"/>
    </location>
</feature>
<dbReference type="RefSeq" id="WP_209707625.1">
    <property type="nucleotide sequence ID" value="NZ_JAGIOO010000001.1"/>
</dbReference>
<evidence type="ECO:0000313" key="3">
    <source>
        <dbReference type="EMBL" id="MBP2478642.1"/>
    </source>
</evidence>
<evidence type="ECO:0008006" key="5">
    <source>
        <dbReference type="Google" id="ProtNLM"/>
    </source>
</evidence>
<dbReference type="Pfam" id="PF24879">
    <property type="entry name" value="DUF7737"/>
    <property type="match status" value="1"/>
</dbReference>
<evidence type="ECO:0000259" key="1">
    <source>
        <dbReference type="Pfam" id="PF13569"/>
    </source>
</evidence>
<sequence>MGAEVGLRRQRELAGELLGELHDGRYDDWRQRLAAEEPGRVGAALVLAVHLSARGALRQDWWRFREQLPALARLPFTVSEQDALLAAKAAARGSGWESYVPLRLAEALVTRARSVAGARVLLTALDAPEAPYGPERSSIRARLMPVLALAEDPAHDLAVIAPGDGWARAVVPLLRREPADVVNAVLRQLAGATGSRPGKAWAKATAALLGDPVALRVVRVLLERVADAPPRDLDPGWGGVLPVVVCDRNADVVRAAAWAVGAVAEEWVVPVLAGVAERDWRPGGGVVLSKKVGNAAVLALGMAGGAEAVAALTRLDALCRDNGDRKRVAAALALAGAAMGLTAGQVAERMVEDGGFTAEGYAEFERESVRVRVLLAEGARCTVRWWSGADWVAKVPAGAPESEVRALRRRVAEAKALVTAERRRVEGLFAQDRDWDLAEWRRYYLGHPVTGRIAERLLWTVDGVTGLPQDGRLTTVDGVADLPPEGRVRLWHPARAGTGEVAAWRRWLLEREFRQPVKQAFREVYVLTDAERSTGTYSNRFAAHILRYHQTYALFKERAWVSNFLGPYDSGCEGRARREFRDAGLVAVFEHFAADTRQHAPELCSTDRVWFHAAGDRAKTPLPLTEVPPLVFTEAMRDVDLFVGVSSIALDPDWLDRGDDPHAGYWRQACFGELSARAQVRREVLAHLLPKLAVADRVELGERFVRVRGRLGTYRVHIGSGNVLAEPDDRYLCIVPSGRGPARVLLPFEGDDVLSLVLSKVALLARDDRITDLSITSQLRARG</sequence>
<reference evidence="3 4" key="1">
    <citation type="submission" date="2021-03" db="EMBL/GenBank/DDBJ databases">
        <title>Sequencing the genomes of 1000 actinobacteria strains.</title>
        <authorList>
            <person name="Klenk H.-P."/>
        </authorList>
    </citation>
    <scope>NUCLEOTIDE SEQUENCE [LARGE SCALE GENOMIC DNA]</scope>
    <source>
        <strain evidence="3 4">DSM 44580</strain>
    </source>
</reference>
<protein>
    <recommendedName>
        <fullName evidence="5">DUF4132 domain-containing protein</fullName>
    </recommendedName>
</protein>
<proteinExistence type="predicted"/>
<dbReference type="InterPro" id="IPR025406">
    <property type="entry name" value="DUF4132"/>
</dbReference>
<evidence type="ECO:0000313" key="4">
    <source>
        <dbReference type="Proteomes" id="UP001519363"/>
    </source>
</evidence>
<accession>A0ABS5APZ7</accession>
<comment type="caution">
    <text evidence="3">The sequence shown here is derived from an EMBL/GenBank/DDBJ whole genome shotgun (WGS) entry which is preliminary data.</text>
</comment>
<dbReference type="Pfam" id="PF13569">
    <property type="entry name" value="DUF4132"/>
    <property type="match status" value="1"/>
</dbReference>
<organism evidence="3 4">
    <name type="scientific">Crossiella equi</name>
    <dbReference type="NCBI Taxonomy" id="130796"/>
    <lineage>
        <taxon>Bacteria</taxon>
        <taxon>Bacillati</taxon>
        <taxon>Actinomycetota</taxon>
        <taxon>Actinomycetes</taxon>
        <taxon>Pseudonocardiales</taxon>
        <taxon>Pseudonocardiaceae</taxon>
        <taxon>Crossiella</taxon>
    </lineage>
</organism>
<dbReference type="EMBL" id="JAGIOO010000001">
    <property type="protein sequence ID" value="MBP2478642.1"/>
    <property type="molecule type" value="Genomic_DNA"/>
</dbReference>
<name>A0ABS5APZ7_9PSEU</name>